<evidence type="ECO:0000313" key="2">
    <source>
        <dbReference type="EMBL" id="MBC8612106.1"/>
    </source>
</evidence>
<proteinExistence type="predicted"/>
<reference evidence="2" key="1">
    <citation type="submission" date="2020-08" db="EMBL/GenBank/DDBJ databases">
        <title>Genome public.</title>
        <authorList>
            <person name="Liu C."/>
            <person name="Sun Q."/>
        </authorList>
    </citation>
    <scope>NUCLEOTIDE SEQUENCE</scope>
    <source>
        <strain evidence="2">NSJ-15</strain>
    </source>
</reference>
<dbReference type="RefSeq" id="WP_187536926.1">
    <property type="nucleotide sequence ID" value="NZ_JACRTL010000018.1"/>
</dbReference>
<organism evidence="2 3">
    <name type="scientific">Massiliimalia timonensis</name>
    <dbReference type="NCBI Taxonomy" id="1987501"/>
    <lineage>
        <taxon>Bacteria</taxon>
        <taxon>Bacillati</taxon>
        <taxon>Bacillota</taxon>
        <taxon>Clostridia</taxon>
        <taxon>Eubacteriales</taxon>
        <taxon>Oscillospiraceae</taxon>
        <taxon>Massiliimalia</taxon>
    </lineage>
</organism>
<gene>
    <name evidence="2" type="ORF">H8702_13515</name>
</gene>
<keyword evidence="1" id="KW-0812">Transmembrane</keyword>
<sequence length="177" mass="20942">MKKRIMISIVSLVIVLMGIGLFHVYDRAYSRDYTLKDYTFLSKRKYIGTTWHLDGLNLDFQVVTREEGEKVMKDEMDLLPEGTVATVGYMKIKNKNRPVYLTMGYGDTFSICSLVTLNNQSIWEDMWEDIWHTDNEPFIWELLRGSVQQKDNNTYQLTLENINMLDDEYPESKEWEQ</sequence>
<keyword evidence="1" id="KW-0472">Membrane</keyword>
<dbReference type="Proteomes" id="UP000632659">
    <property type="component" value="Unassembled WGS sequence"/>
</dbReference>
<feature type="non-terminal residue" evidence="2">
    <location>
        <position position="177"/>
    </location>
</feature>
<feature type="transmembrane region" description="Helical" evidence="1">
    <location>
        <begin position="7"/>
        <end position="25"/>
    </location>
</feature>
<dbReference type="AlphaFoldDB" id="A0A8J6PGG2"/>
<evidence type="ECO:0000313" key="3">
    <source>
        <dbReference type="Proteomes" id="UP000632659"/>
    </source>
</evidence>
<comment type="caution">
    <text evidence="2">The sequence shown here is derived from an EMBL/GenBank/DDBJ whole genome shotgun (WGS) entry which is preliminary data.</text>
</comment>
<dbReference type="EMBL" id="JACRTL010000018">
    <property type="protein sequence ID" value="MBC8612106.1"/>
    <property type="molecule type" value="Genomic_DNA"/>
</dbReference>
<keyword evidence="1" id="KW-1133">Transmembrane helix</keyword>
<keyword evidence="3" id="KW-1185">Reference proteome</keyword>
<name>A0A8J6PGG2_9FIRM</name>
<accession>A0A8J6PGG2</accession>
<evidence type="ECO:0000256" key="1">
    <source>
        <dbReference type="SAM" id="Phobius"/>
    </source>
</evidence>
<protein>
    <submittedName>
        <fullName evidence="2">Uncharacterized protein</fullName>
    </submittedName>
</protein>